<gene>
    <name evidence="1" type="ORF">M9H77_24004</name>
</gene>
<comment type="caution">
    <text evidence="1">The sequence shown here is derived from an EMBL/GenBank/DDBJ whole genome shotgun (WGS) entry which is preliminary data.</text>
</comment>
<keyword evidence="2" id="KW-1185">Reference proteome</keyword>
<protein>
    <submittedName>
        <fullName evidence="1">Uncharacterized protein</fullName>
    </submittedName>
</protein>
<proteinExistence type="predicted"/>
<sequence>MANHFGPKLQQQTLSNLAGVRHACLPAKFASVSSFCFRTPLPGLLKRRRGNVGFGFSRRVVLGLGVSFWSQFMSMAGTFGGKTFLASARQKGMIEEVLKNVDWPEQLPFKAEDFQRFDESSDSLFYDSPRFVTHIDDPAITAITKFYSEVLPPSNTPGVAVLDMCSSWVSHYPKGYKQERIVGMGMNEDELKANPVLTEYIVQDLNVNPKLPFEDNTFDVITNVVSVDYLTKPIEIFKEMSRILKPGGLAIMSFSNRCFWTKAISIWTSTGDAEHVMIVGSYFHYAGGFEPPQAVDISPNPGRSDPMYVVYSKKLATA</sequence>
<dbReference type="EMBL" id="CM044705">
    <property type="protein sequence ID" value="KAI5664681.1"/>
    <property type="molecule type" value="Genomic_DNA"/>
</dbReference>
<name>A0ACC0AZ18_CATRO</name>
<evidence type="ECO:0000313" key="2">
    <source>
        <dbReference type="Proteomes" id="UP001060085"/>
    </source>
</evidence>
<dbReference type="Proteomes" id="UP001060085">
    <property type="component" value="Linkage Group LG05"/>
</dbReference>
<organism evidence="1 2">
    <name type="scientific">Catharanthus roseus</name>
    <name type="common">Madagascar periwinkle</name>
    <name type="synonym">Vinca rosea</name>
    <dbReference type="NCBI Taxonomy" id="4058"/>
    <lineage>
        <taxon>Eukaryota</taxon>
        <taxon>Viridiplantae</taxon>
        <taxon>Streptophyta</taxon>
        <taxon>Embryophyta</taxon>
        <taxon>Tracheophyta</taxon>
        <taxon>Spermatophyta</taxon>
        <taxon>Magnoliopsida</taxon>
        <taxon>eudicotyledons</taxon>
        <taxon>Gunneridae</taxon>
        <taxon>Pentapetalae</taxon>
        <taxon>asterids</taxon>
        <taxon>lamiids</taxon>
        <taxon>Gentianales</taxon>
        <taxon>Apocynaceae</taxon>
        <taxon>Rauvolfioideae</taxon>
        <taxon>Vinceae</taxon>
        <taxon>Catharanthinae</taxon>
        <taxon>Catharanthus</taxon>
    </lineage>
</organism>
<accession>A0ACC0AZ18</accession>
<reference evidence="2" key="1">
    <citation type="journal article" date="2023" name="Nat. Plants">
        <title>Single-cell RNA sequencing provides a high-resolution roadmap for understanding the multicellular compartmentation of specialized metabolism.</title>
        <authorList>
            <person name="Sun S."/>
            <person name="Shen X."/>
            <person name="Li Y."/>
            <person name="Li Y."/>
            <person name="Wang S."/>
            <person name="Li R."/>
            <person name="Zhang H."/>
            <person name="Shen G."/>
            <person name="Guo B."/>
            <person name="Wei J."/>
            <person name="Xu J."/>
            <person name="St-Pierre B."/>
            <person name="Chen S."/>
            <person name="Sun C."/>
        </authorList>
    </citation>
    <scope>NUCLEOTIDE SEQUENCE [LARGE SCALE GENOMIC DNA]</scope>
</reference>
<evidence type="ECO:0000313" key="1">
    <source>
        <dbReference type="EMBL" id="KAI5664681.1"/>
    </source>
</evidence>